<evidence type="ECO:0000313" key="2">
    <source>
        <dbReference type="EMBL" id="CAI4030541.1"/>
    </source>
</evidence>
<organism evidence="2 3">
    <name type="scientific">Nitrospira tepida</name>
    <dbReference type="NCBI Taxonomy" id="2973512"/>
    <lineage>
        <taxon>Bacteria</taxon>
        <taxon>Pseudomonadati</taxon>
        <taxon>Nitrospirota</taxon>
        <taxon>Nitrospiria</taxon>
        <taxon>Nitrospirales</taxon>
        <taxon>Nitrospiraceae</taxon>
        <taxon>Nitrospira</taxon>
    </lineage>
</organism>
<protein>
    <submittedName>
        <fullName evidence="2">Uncharacterized protein</fullName>
    </submittedName>
</protein>
<dbReference type="Proteomes" id="UP001179121">
    <property type="component" value="Chromosome"/>
</dbReference>
<proteinExistence type="predicted"/>
<feature type="chain" id="PRO_5041679486" evidence="1">
    <location>
        <begin position="29"/>
        <end position="163"/>
    </location>
</feature>
<keyword evidence="1" id="KW-0732">Signal</keyword>
<dbReference type="AlphaFoldDB" id="A0AA86MX18"/>
<accession>A0AA86MX18</accession>
<dbReference type="KEGG" id="nti:DNFV4_00969"/>
<evidence type="ECO:0000256" key="1">
    <source>
        <dbReference type="SAM" id="SignalP"/>
    </source>
</evidence>
<dbReference type="RefSeq" id="WP_289267525.1">
    <property type="nucleotide sequence ID" value="NZ_OX365700.1"/>
</dbReference>
<dbReference type="EMBL" id="OX365700">
    <property type="protein sequence ID" value="CAI4030541.1"/>
    <property type="molecule type" value="Genomic_DNA"/>
</dbReference>
<keyword evidence="3" id="KW-1185">Reference proteome</keyword>
<gene>
    <name evidence="2" type="ORF">DNFV4_00969</name>
</gene>
<feature type="signal peptide" evidence="1">
    <location>
        <begin position="1"/>
        <end position="28"/>
    </location>
</feature>
<reference evidence="2" key="1">
    <citation type="submission" date="2022-10" db="EMBL/GenBank/DDBJ databases">
        <authorList>
            <person name="Koch H."/>
        </authorList>
    </citation>
    <scope>NUCLEOTIDE SEQUENCE</scope>
    <source>
        <strain evidence="2">DNF</strain>
    </source>
</reference>
<sequence>MRDIQRQVGVLLLVLSALLWATLGTATAADRTWVDEIWGMVSFEKATYPSSNFDPYFEKLTVIQEGLARQDRQAVKKETDRFLKMLADRAHGINDVAADEIYNFALGVRPAEEITPAALLELGIGTERPMGVPNHSTDGASDATTDCGAGCDFWAEDALIPGG</sequence>
<name>A0AA86MX18_9BACT</name>
<evidence type="ECO:0000313" key="3">
    <source>
        <dbReference type="Proteomes" id="UP001179121"/>
    </source>
</evidence>